<dbReference type="SMART" id="SM00409">
    <property type="entry name" value="IG"/>
    <property type="match status" value="2"/>
</dbReference>
<dbReference type="GO" id="GO:0050852">
    <property type="term" value="P:T cell receptor signaling pathway"/>
    <property type="evidence" value="ECO:0000318"/>
    <property type="project" value="GO_Central"/>
</dbReference>
<dbReference type="GO" id="GO:0005102">
    <property type="term" value="F:signaling receptor binding"/>
    <property type="evidence" value="ECO:0000318"/>
    <property type="project" value="GO_Central"/>
</dbReference>
<name>A0A5F8GCI7_MONDO</name>
<keyword evidence="10" id="KW-0393">Immunoglobulin domain</keyword>
<evidence type="ECO:0000256" key="10">
    <source>
        <dbReference type="ARBA" id="ARBA00023319"/>
    </source>
</evidence>
<dbReference type="SMART" id="SM00406">
    <property type="entry name" value="IGv"/>
    <property type="match status" value="2"/>
</dbReference>
<reference evidence="14" key="3">
    <citation type="submission" date="2025-09" db="UniProtKB">
        <authorList>
            <consortium name="Ensembl"/>
        </authorList>
    </citation>
    <scope>IDENTIFICATION</scope>
</reference>
<feature type="chain" id="PRO_5023904970" evidence="12">
    <location>
        <begin position="19"/>
        <end position="405"/>
    </location>
</feature>
<evidence type="ECO:0000256" key="12">
    <source>
        <dbReference type="SAM" id="SignalP"/>
    </source>
</evidence>
<dbReference type="InterPro" id="IPR051713">
    <property type="entry name" value="T-cell_Activation_Regulation"/>
</dbReference>
<dbReference type="GeneTree" id="ENSGT00940000162944"/>
<evidence type="ECO:0000256" key="1">
    <source>
        <dbReference type="ARBA" id="ARBA00004251"/>
    </source>
</evidence>
<dbReference type="Gene3D" id="2.60.40.10">
    <property type="entry name" value="Immunoglobulins"/>
    <property type="match status" value="3"/>
</dbReference>
<organism evidence="14 15">
    <name type="scientific">Monodelphis domestica</name>
    <name type="common">Gray short-tailed opossum</name>
    <dbReference type="NCBI Taxonomy" id="13616"/>
    <lineage>
        <taxon>Eukaryota</taxon>
        <taxon>Metazoa</taxon>
        <taxon>Chordata</taxon>
        <taxon>Craniata</taxon>
        <taxon>Vertebrata</taxon>
        <taxon>Euteleostomi</taxon>
        <taxon>Mammalia</taxon>
        <taxon>Metatheria</taxon>
        <taxon>Didelphimorphia</taxon>
        <taxon>Didelphidae</taxon>
        <taxon>Monodelphis</taxon>
    </lineage>
</organism>
<keyword evidence="2" id="KW-1003">Cell membrane</keyword>
<dbReference type="GO" id="GO:1903037">
    <property type="term" value="P:regulation of leukocyte cell-cell adhesion"/>
    <property type="evidence" value="ECO:0007669"/>
    <property type="project" value="UniProtKB-ARBA"/>
</dbReference>
<dbReference type="GO" id="GO:0009897">
    <property type="term" value="C:external side of plasma membrane"/>
    <property type="evidence" value="ECO:0000318"/>
    <property type="project" value="GO_Central"/>
</dbReference>
<dbReference type="GO" id="GO:0001817">
    <property type="term" value="P:regulation of cytokine production"/>
    <property type="evidence" value="ECO:0000318"/>
    <property type="project" value="GO_Central"/>
</dbReference>
<feature type="domain" description="Ig-like" evidence="13">
    <location>
        <begin position="185"/>
        <end position="320"/>
    </location>
</feature>
<dbReference type="PROSITE" id="PS50835">
    <property type="entry name" value="IG_LIKE"/>
    <property type="match status" value="2"/>
</dbReference>
<evidence type="ECO:0000256" key="3">
    <source>
        <dbReference type="ARBA" id="ARBA00022692"/>
    </source>
</evidence>
<dbReference type="SMART" id="SM00408">
    <property type="entry name" value="IGc2"/>
    <property type="match status" value="1"/>
</dbReference>
<dbReference type="InterPro" id="IPR053896">
    <property type="entry name" value="BTN3A2-like_Ig-C"/>
</dbReference>
<evidence type="ECO:0000256" key="5">
    <source>
        <dbReference type="ARBA" id="ARBA00022989"/>
    </source>
</evidence>
<dbReference type="Bgee" id="ENSMODG00000029273">
    <property type="expression patterns" value="Expressed in spermatid and 16 other cell types or tissues"/>
</dbReference>
<keyword evidence="6 11" id="KW-0472">Membrane</keyword>
<dbReference type="FunCoup" id="A0A5F8GCI7">
    <property type="interactions" value="13"/>
</dbReference>
<dbReference type="FunFam" id="2.60.40.10:FF:000142">
    <property type="entry name" value="V-set domain-containing T-cell activation inhibitor 1"/>
    <property type="match status" value="1"/>
</dbReference>
<dbReference type="InterPro" id="IPR003599">
    <property type="entry name" value="Ig_sub"/>
</dbReference>
<dbReference type="Ensembl" id="ENSMODT00000080431.1">
    <property type="protein sequence ID" value="ENSMODP00000045258.1"/>
    <property type="gene ID" value="ENSMODG00000029273.2"/>
</dbReference>
<feature type="domain" description="Ig-like" evidence="13">
    <location>
        <begin position="39"/>
        <end position="131"/>
    </location>
</feature>
<accession>A0A5F8GCI7</accession>
<dbReference type="GO" id="GO:0050863">
    <property type="term" value="P:regulation of T cell activation"/>
    <property type="evidence" value="ECO:0007669"/>
    <property type="project" value="UniProtKB-ARBA"/>
</dbReference>
<dbReference type="InterPro" id="IPR003598">
    <property type="entry name" value="Ig_sub2"/>
</dbReference>
<dbReference type="FunFam" id="2.60.40.10:FF:001051">
    <property type="entry name" value="HERV-H LTR-associating 2"/>
    <property type="match status" value="1"/>
</dbReference>
<evidence type="ECO:0000259" key="13">
    <source>
        <dbReference type="PROSITE" id="PS50835"/>
    </source>
</evidence>
<proteinExistence type="predicted"/>
<feature type="transmembrane region" description="Helical" evidence="11">
    <location>
        <begin position="335"/>
        <end position="354"/>
    </location>
</feature>
<keyword evidence="3 11" id="KW-0812">Transmembrane</keyword>
<keyword evidence="15" id="KW-1185">Reference proteome</keyword>
<dbReference type="FunFam" id="2.60.40.10:FF:001310">
    <property type="entry name" value="HERV-H LTR-associating 2"/>
    <property type="match status" value="1"/>
</dbReference>
<evidence type="ECO:0000256" key="8">
    <source>
        <dbReference type="ARBA" id="ARBA00023170"/>
    </source>
</evidence>
<dbReference type="InterPro" id="IPR007110">
    <property type="entry name" value="Ig-like_dom"/>
</dbReference>
<dbReference type="InterPro" id="IPR013783">
    <property type="entry name" value="Ig-like_fold"/>
</dbReference>
<keyword evidence="4 12" id="KW-0732">Signal</keyword>
<reference evidence="14 15" key="1">
    <citation type="journal article" date="2007" name="Nature">
        <title>Genome of the marsupial Monodelphis domestica reveals innovation in non-coding sequences.</title>
        <authorList>
            <person name="Mikkelsen T.S."/>
            <person name="Wakefield M.J."/>
            <person name="Aken B."/>
            <person name="Amemiya C.T."/>
            <person name="Chang J.L."/>
            <person name="Duke S."/>
            <person name="Garber M."/>
            <person name="Gentles A.J."/>
            <person name="Goodstadt L."/>
            <person name="Heger A."/>
            <person name="Jurka J."/>
            <person name="Kamal M."/>
            <person name="Mauceli E."/>
            <person name="Searle S.M."/>
            <person name="Sharpe T."/>
            <person name="Baker M.L."/>
            <person name="Batzer M.A."/>
            <person name="Benos P.V."/>
            <person name="Belov K."/>
            <person name="Clamp M."/>
            <person name="Cook A."/>
            <person name="Cuff J."/>
            <person name="Das R."/>
            <person name="Davidow L."/>
            <person name="Deakin J.E."/>
            <person name="Fazzari M.J."/>
            <person name="Glass J.L."/>
            <person name="Grabherr M."/>
            <person name="Greally J.M."/>
            <person name="Gu W."/>
            <person name="Hore T.A."/>
            <person name="Huttley G.A."/>
            <person name="Kleber M."/>
            <person name="Jirtle R.L."/>
            <person name="Koina E."/>
            <person name="Lee J.T."/>
            <person name="Mahony S."/>
            <person name="Marra M.A."/>
            <person name="Miller R.D."/>
            <person name="Nicholls R.D."/>
            <person name="Oda M."/>
            <person name="Papenfuss A.T."/>
            <person name="Parra Z.E."/>
            <person name="Pollock D.D."/>
            <person name="Ray D.A."/>
            <person name="Schein J.E."/>
            <person name="Speed T.P."/>
            <person name="Thompson K."/>
            <person name="VandeBerg J.L."/>
            <person name="Wade C.M."/>
            <person name="Walker J.A."/>
            <person name="Waters P.D."/>
            <person name="Webber C."/>
            <person name="Weidman J.R."/>
            <person name="Xie X."/>
            <person name="Zody M.C."/>
            <person name="Baldwin J."/>
            <person name="Abdouelleil A."/>
            <person name="Abdulkadir J."/>
            <person name="Abebe A."/>
            <person name="Abera B."/>
            <person name="Abreu J."/>
            <person name="Acer S.C."/>
            <person name="Aftuck L."/>
            <person name="Alexander A."/>
            <person name="An P."/>
            <person name="Anderson E."/>
            <person name="Anderson S."/>
            <person name="Arachi H."/>
            <person name="Azer M."/>
            <person name="Bachantsang P."/>
            <person name="Barry A."/>
            <person name="Bayul T."/>
            <person name="Berlin A."/>
            <person name="Bessette D."/>
            <person name="Bloom T."/>
            <person name="Bloom T."/>
            <person name="Boguslavskiy L."/>
            <person name="Bonnet C."/>
            <person name="Boukhgalter B."/>
            <person name="Bourzgui I."/>
            <person name="Brown A."/>
            <person name="Cahill P."/>
            <person name="Channer S."/>
            <person name="Cheshatsang Y."/>
            <person name="Chuda L."/>
            <person name="Citroen M."/>
            <person name="Collymore A."/>
            <person name="Cooke P."/>
            <person name="Costello M."/>
            <person name="D'Aco K."/>
            <person name="Daza R."/>
            <person name="De Haan G."/>
            <person name="DeGray S."/>
            <person name="DeMaso C."/>
            <person name="Dhargay N."/>
            <person name="Dooley K."/>
            <person name="Dooley E."/>
            <person name="Doricent M."/>
            <person name="Dorje P."/>
            <person name="Dorjee K."/>
            <person name="Dupes A."/>
            <person name="Elong R."/>
            <person name="Falk J."/>
            <person name="Farina A."/>
            <person name="Faro S."/>
            <person name="Ferguson D."/>
            <person name="Fisher S."/>
            <person name="Foley C.D."/>
            <person name="Franke A."/>
            <person name="Friedrich D."/>
            <person name="Gadbois L."/>
            <person name="Gearin G."/>
            <person name="Gearin C.R."/>
            <person name="Giannoukos G."/>
            <person name="Goode T."/>
            <person name="Graham J."/>
            <person name="Grandbois E."/>
            <person name="Grewal S."/>
            <person name="Gyaltsen K."/>
            <person name="Hafez N."/>
            <person name="Hagos B."/>
            <person name="Hall J."/>
            <person name="Henson C."/>
            <person name="Hollinger A."/>
            <person name="Honan T."/>
            <person name="Huard M.D."/>
            <person name="Hughes L."/>
            <person name="Hurhula B."/>
            <person name="Husby M.E."/>
            <person name="Kamat A."/>
            <person name="Kanga B."/>
            <person name="Kashin S."/>
            <person name="Khazanovich D."/>
            <person name="Kisner P."/>
            <person name="Lance K."/>
            <person name="Lara M."/>
            <person name="Lee W."/>
            <person name="Lennon N."/>
            <person name="Letendre F."/>
            <person name="LeVine R."/>
            <person name="Lipovsky A."/>
            <person name="Liu X."/>
            <person name="Liu J."/>
            <person name="Liu S."/>
            <person name="Lokyitsang T."/>
            <person name="Lokyitsang Y."/>
            <person name="Lubonja R."/>
            <person name="Lui A."/>
            <person name="MacDonald P."/>
            <person name="Magnisalis V."/>
            <person name="Maru K."/>
            <person name="Matthews C."/>
            <person name="McCusker W."/>
            <person name="McDonough S."/>
            <person name="Mehta T."/>
            <person name="Meldrim J."/>
            <person name="Meneus L."/>
            <person name="Mihai O."/>
            <person name="Mihalev A."/>
            <person name="Mihova T."/>
            <person name="Mittelman R."/>
            <person name="Mlenga V."/>
            <person name="Montmayeur A."/>
            <person name="Mulrain L."/>
            <person name="Navidi A."/>
            <person name="Naylor J."/>
            <person name="Negash T."/>
            <person name="Nguyen T."/>
            <person name="Nguyen N."/>
            <person name="Nicol R."/>
            <person name="Norbu C."/>
            <person name="Norbu N."/>
            <person name="Novod N."/>
            <person name="O'Neill B."/>
            <person name="Osman S."/>
            <person name="Markiewicz E."/>
            <person name="Oyono O.L."/>
            <person name="Patti C."/>
            <person name="Phunkhang P."/>
            <person name="Pierre F."/>
            <person name="Priest M."/>
            <person name="Raghuraman S."/>
            <person name="Rege F."/>
            <person name="Reyes R."/>
            <person name="Rise C."/>
            <person name="Rogov P."/>
            <person name="Ross K."/>
            <person name="Ryan E."/>
            <person name="Settipalli S."/>
            <person name="Shea T."/>
            <person name="Sherpa N."/>
            <person name="Shi L."/>
            <person name="Shih D."/>
            <person name="Sparrow T."/>
            <person name="Spaulding J."/>
            <person name="Stalker J."/>
            <person name="Stange-Thomann N."/>
            <person name="Stavropoulos S."/>
            <person name="Stone C."/>
            <person name="Strader C."/>
            <person name="Tesfaye S."/>
            <person name="Thomson T."/>
            <person name="Thoulutsang Y."/>
            <person name="Thoulutsang D."/>
            <person name="Topham K."/>
            <person name="Topping I."/>
            <person name="Tsamla T."/>
            <person name="Vassiliev H."/>
            <person name="Vo A."/>
            <person name="Wangchuk T."/>
            <person name="Wangdi T."/>
            <person name="Weiand M."/>
            <person name="Wilkinson J."/>
            <person name="Wilson A."/>
            <person name="Yadav S."/>
            <person name="Young G."/>
            <person name="Yu Q."/>
            <person name="Zembek L."/>
            <person name="Zhong D."/>
            <person name="Zimmer A."/>
            <person name="Zwirko Z."/>
            <person name="Jaffe D.B."/>
            <person name="Alvarez P."/>
            <person name="Brockman W."/>
            <person name="Butler J."/>
            <person name="Chin C."/>
            <person name="Gnerre S."/>
            <person name="MacCallum I."/>
            <person name="Graves J.A."/>
            <person name="Ponting C.P."/>
            <person name="Breen M."/>
            <person name="Samollow P.B."/>
            <person name="Lander E.S."/>
            <person name="Lindblad-Toh K."/>
        </authorList>
    </citation>
    <scope>NUCLEOTIDE SEQUENCE [LARGE SCALE GENOMIC DNA]</scope>
</reference>
<dbReference type="PANTHER" id="PTHR25466:SF14">
    <property type="entry name" value="BUTYROPHILIN SUBFAMILY 2 MEMBER A2-LIKE-RELATED"/>
    <property type="match status" value="1"/>
</dbReference>
<keyword evidence="9" id="KW-0325">Glycoprotein</keyword>
<reference evidence="14" key="2">
    <citation type="submission" date="2025-08" db="UniProtKB">
        <authorList>
            <consortium name="Ensembl"/>
        </authorList>
    </citation>
    <scope>IDENTIFICATION</scope>
</reference>
<evidence type="ECO:0000256" key="2">
    <source>
        <dbReference type="ARBA" id="ARBA00022475"/>
    </source>
</evidence>
<sequence>MKSQLLLYFLILAALSDGMTFHHFYKSILPLTTVTGRLGENVILPCKGEKGPNVLIHWKKKERNIHSYYNEKDHLELQDPTYTNRTFLFLNEINDGNASLTLKNLNLGDEGVYTCYVATDNNSQQVEVKLQLGAFTRAVMEYGKQNGDTYLICYLFGAYPFPNIMWTENNATKQESKIEEISSQPPISVKSQLNVTDSNSSYQCIIENLVLNQRWIGTWKADTSLKTHGEEISFPCKLKNEDILPEKNIYVIWSRVENTSSTILASFSNNSGRMVNDNRFSWTTSERNDFSLTLKSPTPTDNGEYLCNISSLGYTQLTVTQFLGAESYQERSSRLIILITSVVIALIVIIVIVVKYRKKCRQNGPDTDDARSKRGQIFSFHSNSKFQGSVKEFPFLQQHSWNLSI</sequence>
<comment type="subcellular location">
    <subcellularLocation>
        <location evidence="1">Cell membrane</location>
        <topology evidence="1">Single-pass type I membrane protein</topology>
    </subcellularLocation>
</comment>
<dbReference type="InterPro" id="IPR036179">
    <property type="entry name" value="Ig-like_dom_sf"/>
</dbReference>
<evidence type="ECO:0000256" key="11">
    <source>
        <dbReference type="SAM" id="Phobius"/>
    </source>
</evidence>
<dbReference type="STRING" id="13616.ENSMODP00000045258"/>
<dbReference type="InterPro" id="IPR013106">
    <property type="entry name" value="Ig_V-set"/>
</dbReference>
<dbReference type="PANTHER" id="PTHR25466">
    <property type="entry name" value="T-LYMPHOCYTE ACTIVATION ANTIGEN"/>
    <property type="match status" value="1"/>
</dbReference>
<evidence type="ECO:0000313" key="14">
    <source>
        <dbReference type="Ensembl" id="ENSMODP00000045258.1"/>
    </source>
</evidence>
<evidence type="ECO:0000256" key="4">
    <source>
        <dbReference type="ARBA" id="ARBA00022729"/>
    </source>
</evidence>
<dbReference type="Pfam" id="PF07686">
    <property type="entry name" value="V-set"/>
    <property type="match status" value="2"/>
</dbReference>
<dbReference type="OMA" id="TIYEPRV"/>
<evidence type="ECO:0000256" key="7">
    <source>
        <dbReference type="ARBA" id="ARBA00023157"/>
    </source>
</evidence>
<dbReference type="AlphaFoldDB" id="A0A5F8GCI7"/>
<keyword evidence="7" id="KW-1015">Disulfide bond</keyword>
<dbReference type="SUPFAM" id="SSF48726">
    <property type="entry name" value="Immunoglobulin"/>
    <property type="match status" value="3"/>
</dbReference>
<dbReference type="Pfam" id="PF22705">
    <property type="entry name" value="C2-set_3"/>
    <property type="match status" value="1"/>
</dbReference>
<feature type="signal peptide" evidence="12">
    <location>
        <begin position="1"/>
        <end position="18"/>
    </location>
</feature>
<keyword evidence="8" id="KW-0675">Receptor</keyword>
<evidence type="ECO:0000256" key="9">
    <source>
        <dbReference type="ARBA" id="ARBA00023180"/>
    </source>
</evidence>
<dbReference type="InParanoid" id="A0A5F8GCI7"/>
<keyword evidence="5 11" id="KW-1133">Transmembrane helix</keyword>
<protein>
    <submittedName>
        <fullName evidence="14">HERV-H LTR-associating 2</fullName>
    </submittedName>
</protein>
<dbReference type="Proteomes" id="UP000002280">
    <property type="component" value="Chromosome 4"/>
</dbReference>
<evidence type="ECO:0000313" key="15">
    <source>
        <dbReference type="Proteomes" id="UP000002280"/>
    </source>
</evidence>
<evidence type="ECO:0000256" key="6">
    <source>
        <dbReference type="ARBA" id="ARBA00023136"/>
    </source>
</evidence>